<dbReference type="Proteomes" id="UP001460270">
    <property type="component" value="Unassembled WGS sequence"/>
</dbReference>
<comment type="caution">
    <text evidence="4">The sequence shown here is derived from an EMBL/GenBank/DDBJ whole genome shotgun (WGS) entry which is preliminary data.</text>
</comment>
<keyword evidence="2" id="KW-0732">Signal</keyword>
<name>A0AAW0Q2G6_9GOBI</name>
<reference evidence="5" key="1">
    <citation type="submission" date="2024-04" db="EMBL/GenBank/DDBJ databases">
        <title>Salinicola lusitanus LLJ914,a marine bacterium isolated from the Okinawa Trough.</title>
        <authorList>
            <person name="Li J."/>
        </authorList>
    </citation>
    <scope>NUCLEOTIDE SEQUENCE [LARGE SCALE GENOMIC DNA]</scope>
</reference>
<dbReference type="SMART" id="SM00199">
    <property type="entry name" value="SCY"/>
    <property type="match status" value="1"/>
</dbReference>
<feature type="chain" id="PRO_5043923184" description="Chemokine interleukin-8-like domain-containing protein" evidence="2">
    <location>
        <begin position="23"/>
        <end position="105"/>
    </location>
</feature>
<dbReference type="PANTHER" id="PTHR12015:SF186">
    <property type="entry name" value="C-C MOTIF CHEMOKINE 21-LIKE-RELATED"/>
    <property type="match status" value="1"/>
</dbReference>
<evidence type="ECO:0000313" key="5">
    <source>
        <dbReference type="Proteomes" id="UP001460270"/>
    </source>
</evidence>
<dbReference type="GO" id="GO:0008009">
    <property type="term" value="F:chemokine activity"/>
    <property type="evidence" value="ECO:0007669"/>
    <property type="project" value="InterPro"/>
</dbReference>
<dbReference type="PANTHER" id="PTHR12015">
    <property type="entry name" value="SMALL INDUCIBLE CYTOKINE A"/>
    <property type="match status" value="1"/>
</dbReference>
<evidence type="ECO:0000256" key="2">
    <source>
        <dbReference type="SAM" id="SignalP"/>
    </source>
</evidence>
<accession>A0AAW0Q2G6</accession>
<feature type="domain" description="Chemokine interleukin-8-like" evidence="3">
    <location>
        <begin position="24"/>
        <end position="89"/>
    </location>
</feature>
<dbReference type="EMBL" id="JBBPFD010000001">
    <property type="protein sequence ID" value="KAK7945238.1"/>
    <property type="molecule type" value="Genomic_DNA"/>
</dbReference>
<keyword evidence="1" id="KW-0202">Cytokine</keyword>
<feature type="signal peptide" evidence="2">
    <location>
        <begin position="1"/>
        <end position="22"/>
    </location>
</feature>
<evidence type="ECO:0000256" key="1">
    <source>
        <dbReference type="ARBA" id="ARBA00022514"/>
    </source>
</evidence>
<dbReference type="GO" id="GO:0006955">
    <property type="term" value="P:immune response"/>
    <property type="evidence" value="ECO:0007669"/>
    <property type="project" value="InterPro"/>
</dbReference>
<dbReference type="GO" id="GO:0005615">
    <property type="term" value="C:extracellular space"/>
    <property type="evidence" value="ECO:0007669"/>
    <property type="project" value="UniProtKB-KW"/>
</dbReference>
<evidence type="ECO:0000259" key="3">
    <source>
        <dbReference type="SMART" id="SM00199"/>
    </source>
</evidence>
<dbReference type="CDD" id="cd00169">
    <property type="entry name" value="Chemokine"/>
    <property type="match status" value="1"/>
</dbReference>
<dbReference type="Gene3D" id="2.40.50.40">
    <property type="match status" value="1"/>
</dbReference>
<dbReference type="InterPro" id="IPR039809">
    <property type="entry name" value="Chemokine_b/g/d"/>
</dbReference>
<dbReference type="InterPro" id="IPR036048">
    <property type="entry name" value="Interleukin_8-like_sf"/>
</dbReference>
<dbReference type="AlphaFoldDB" id="A0AAW0Q2G6"/>
<keyword evidence="5" id="KW-1185">Reference proteome</keyword>
<dbReference type="Pfam" id="PF00048">
    <property type="entry name" value="IL8"/>
    <property type="match status" value="1"/>
</dbReference>
<dbReference type="InterPro" id="IPR001811">
    <property type="entry name" value="Chemokine_IL8-like_dom"/>
</dbReference>
<organism evidence="4 5">
    <name type="scientific">Mugilogobius chulae</name>
    <name type="common">yellowstripe goby</name>
    <dbReference type="NCBI Taxonomy" id="88201"/>
    <lineage>
        <taxon>Eukaryota</taxon>
        <taxon>Metazoa</taxon>
        <taxon>Chordata</taxon>
        <taxon>Craniata</taxon>
        <taxon>Vertebrata</taxon>
        <taxon>Euteleostomi</taxon>
        <taxon>Actinopterygii</taxon>
        <taxon>Neopterygii</taxon>
        <taxon>Teleostei</taxon>
        <taxon>Neoteleostei</taxon>
        <taxon>Acanthomorphata</taxon>
        <taxon>Gobiaria</taxon>
        <taxon>Gobiiformes</taxon>
        <taxon>Gobioidei</taxon>
        <taxon>Gobiidae</taxon>
        <taxon>Gobionellinae</taxon>
        <taxon>Mugilogobius</taxon>
    </lineage>
</organism>
<sequence>MKWITVLALLVVCCVCFSVTQGSFDDCCLKYVKKPSRSIRVIQKHAVAYRRQEADGSCNIQATVFILKRGRIYCTDPYDKWVQDLVSKIDKGRARSKSGRRPHKG</sequence>
<dbReference type="SUPFAM" id="SSF54117">
    <property type="entry name" value="Interleukin 8-like chemokines"/>
    <property type="match status" value="1"/>
</dbReference>
<evidence type="ECO:0000313" key="4">
    <source>
        <dbReference type="EMBL" id="KAK7945238.1"/>
    </source>
</evidence>
<protein>
    <recommendedName>
        <fullName evidence="3">Chemokine interleukin-8-like domain-containing protein</fullName>
    </recommendedName>
</protein>
<gene>
    <name evidence="4" type="ORF">WMY93_000966</name>
</gene>
<proteinExistence type="predicted"/>